<organism evidence="1 2">
    <name type="scientific">Amniculicola lignicola CBS 123094</name>
    <dbReference type="NCBI Taxonomy" id="1392246"/>
    <lineage>
        <taxon>Eukaryota</taxon>
        <taxon>Fungi</taxon>
        <taxon>Dikarya</taxon>
        <taxon>Ascomycota</taxon>
        <taxon>Pezizomycotina</taxon>
        <taxon>Dothideomycetes</taxon>
        <taxon>Pleosporomycetidae</taxon>
        <taxon>Pleosporales</taxon>
        <taxon>Amniculicolaceae</taxon>
        <taxon>Amniculicola</taxon>
    </lineage>
</organism>
<accession>A0A6A5W411</accession>
<keyword evidence="2" id="KW-1185">Reference proteome</keyword>
<dbReference type="AlphaFoldDB" id="A0A6A5W411"/>
<sequence>MGPVPRCRYSCDRPAGDAFTLWQASRTHSHTGISPPRTLADPAQCHSQIDRLSAAPQTLPQHSHAAGRGLACLTTWIASLHPFASGQEVSSGKSPFQNNVDDGWALSQRPRENATQALGTHAARTSTWIQQREGLRRVFSRAKKLCQNAAHGGPALIQQPVTAWLCRQMSRCQAVVLGGRRSAVSPEWSTVPPRVLQWRGGARLASSEGWRYPRARTLGASTWVWPWGRVPMAAH</sequence>
<gene>
    <name evidence="1" type="ORF">P154DRAFT_579705</name>
</gene>
<name>A0A6A5W411_9PLEO</name>
<evidence type="ECO:0000313" key="2">
    <source>
        <dbReference type="Proteomes" id="UP000799779"/>
    </source>
</evidence>
<dbReference type="Proteomes" id="UP000799779">
    <property type="component" value="Unassembled WGS sequence"/>
</dbReference>
<reference evidence="1" key="1">
    <citation type="journal article" date="2020" name="Stud. Mycol.">
        <title>101 Dothideomycetes genomes: a test case for predicting lifestyles and emergence of pathogens.</title>
        <authorList>
            <person name="Haridas S."/>
            <person name="Albert R."/>
            <person name="Binder M."/>
            <person name="Bloem J."/>
            <person name="Labutti K."/>
            <person name="Salamov A."/>
            <person name="Andreopoulos B."/>
            <person name="Baker S."/>
            <person name="Barry K."/>
            <person name="Bills G."/>
            <person name="Bluhm B."/>
            <person name="Cannon C."/>
            <person name="Castanera R."/>
            <person name="Culley D."/>
            <person name="Daum C."/>
            <person name="Ezra D."/>
            <person name="Gonzalez J."/>
            <person name="Henrissat B."/>
            <person name="Kuo A."/>
            <person name="Liang C."/>
            <person name="Lipzen A."/>
            <person name="Lutzoni F."/>
            <person name="Magnuson J."/>
            <person name="Mondo S."/>
            <person name="Nolan M."/>
            <person name="Ohm R."/>
            <person name="Pangilinan J."/>
            <person name="Park H.-J."/>
            <person name="Ramirez L."/>
            <person name="Alfaro M."/>
            <person name="Sun H."/>
            <person name="Tritt A."/>
            <person name="Yoshinaga Y."/>
            <person name="Zwiers L.-H."/>
            <person name="Turgeon B."/>
            <person name="Goodwin S."/>
            <person name="Spatafora J."/>
            <person name="Crous P."/>
            <person name="Grigoriev I."/>
        </authorList>
    </citation>
    <scope>NUCLEOTIDE SEQUENCE</scope>
    <source>
        <strain evidence="1">CBS 123094</strain>
    </source>
</reference>
<proteinExistence type="predicted"/>
<dbReference type="EMBL" id="ML977623">
    <property type="protein sequence ID" value="KAF1996603.1"/>
    <property type="molecule type" value="Genomic_DNA"/>
</dbReference>
<evidence type="ECO:0000313" key="1">
    <source>
        <dbReference type="EMBL" id="KAF1996603.1"/>
    </source>
</evidence>
<protein>
    <submittedName>
        <fullName evidence="1">Uncharacterized protein</fullName>
    </submittedName>
</protein>